<proteinExistence type="predicted"/>
<feature type="chain" id="PRO_5046705080" evidence="1">
    <location>
        <begin position="24"/>
        <end position="157"/>
    </location>
</feature>
<organism evidence="2 3">
    <name type="scientific">Pseudonocardia humida</name>
    <dbReference type="NCBI Taxonomy" id="2800819"/>
    <lineage>
        <taxon>Bacteria</taxon>
        <taxon>Bacillati</taxon>
        <taxon>Actinomycetota</taxon>
        <taxon>Actinomycetes</taxon>
        <taxon>Pseudonocardiales</taxon>
        <taxon>Pseudonocardiaceae</taxon>
        <taxon>Pseudonocardia</taxon>
    </lineage>
</organism>
<keyword evidence="3" id="KW-1185">Reference proteome</keyword>
<evidence type="ECO:0000313" key="2">
    <source>
        <dbReference type="EMBL" id="MCO1656813.1"/>
    </source>
</evidence>
<dbReference type="Proteomes" id="UP001165283">
    <property type="component" value="Unassembled WGS sequence"/>
</dbReference>
<sequence>MPRRTAIVAALATGLLATACADAPPPQVTFAAGTASVTAAPTQYCDIDLSECAEPGAPAELAVPGGTALQITVPDEVADAPWHVVFSYRDDTGQQVDERSRLFAPDTGSGYTLQLPTPTAQLLEAQVQQFGPAPQMDPQTQEIQFPVRASWVVRTGA</sequence>
<comment type="caution">
    <text evidence="2">The sequence shown here is derived from an EMBL/GenBank/DDBJ whole genome shotgun (WGS) entry which is preliminary data.</text>
</comment>
<evidence type="ECO:0000256" key="1">
    <source>
        <dbReference type="SAM" id="SignalP"/>
    </source>
</evidence>
<dbReference type="InterPro" id="IPR024495">
    <property type="entry name" value="DUF2771"/>
</dbReference>
<dbReference type="PROSITE" id="PS51257">
    <property type="entry name" value="PROKAR_LIPOPROTEIN"/>
    <property type="match status" value="1"/>
</dbReference>
<dbReference type="RefSeq" id="WP_252439882.1">
    <property type="nucleotide sequence ID" value="NZ_JAGSOV010000037.1"/>
</dbReference>
<name>A0ABT1A1F2_9PSEU</name>
<gene>
    <name evidence="2" type="ORF">KDL28_17275</name>
</gene>
<reference evidence="2" key="1">
    <citation type="submission" date="2021-04" db="EMBL/GenBank/DDBJ databases">
        <title>Pseudonocardia sp. nov., isolated from sandy soil of mangrove forest.</title>
        <authorList>
            <person name="Zan Z."/>
            <person name="Huang R."/>
            <person name="Liu W."/>
        </authorList>
    </citation>
    <scope>NUCLEOTIDE SEQUENCE</scope>
    <source>
        <strain evidence="2">S2-4</strain>
    </source>
</reference>
<feature type="signal peptide" evidence="1">
    <location>
        <begin position="1"/>
        <end position="23"/>
    </location>
</feature>
<protein>
    <submittedName>
        <fullName evidence="2">DUF2771 family protein</fullName>
    </submittedName>
</protein>
<accession>A0ABT1A1F2</accession>
<keyword evidence="1" id="KW-0732">Signal</keyword>
<evidence type="ECO:0000313" key="3">
    <source>
        <dbReference type="Proteomes" id="UP001165283"/>
    </source>
</evidence>
<dbReference type="EMBL" id="JAGSOV010000037">
    <property type="protein sequence ID" value="MCO1656813.1"/>
    <property type="molecule type" value="Genomic_DNA"/>
</dbReference>
<dbReference type="Pfam" id="PF10969">
    <property type="entry name" value="DUF2771"/>
    <property type="match status" value="1"/>
</dbReference>